<evidence type="ECO:0008006" key="3">
    <source>
        <dbReference type="Google" id="ProtNLM"/>
    </source>
</evidence>
<evidence type="ECO:0000313" key="1">
    <source>
        <dbReference type="EMBL" id="MFC4869336.1"/>
    </source>
</evidence>
<sequence length="140" mass="14907">MAKPIVLKNCHIEVDGVTLSDNSNSVTVNRTKNEVETTSFGSGGTRRAYGLSDDSFEIQFMQAYVAGSVDSTLAQLHEDEEEFEVVVRPKGDPVGADNPEYTGTCVLLEYTPLDGAPGELSEVSVTFPAQGSISRATASS</sequence>
<protein>
    <recommendedName>
        <fullName evidence="3">Phage tail protein</fullName>
    </recommendedName>
</protein>
<gene>
    <name evidence="1" type="ORF">ACFPCZ_22100</name>
</gene>
<dbReference type="Proteomes" id="UP001595858">
    <property type="component" value="Unassembled WGS sequence"/>
</dbReference>
<dbReference type="RefSeq" id="WP_344143007.1">
    <property type="nucleotide sequence ID" value="NZ_BAAAQI010000006.1"/>
</dbReference>
<reference evidence="2" key="1">
    <citation type="journal article" date="2019" name="Int. J. Syst. Evol. Microbiol.">
        <title>The Global Catalogue of Microorganisms (GCM) 10K type strain sequencing project: providing services to taxonomists for standard genome sequencing and annotation.</title>
        <authorList>
            <consortium name="The Broad Institute Genomics Platform"/>
            <consortium name="The Broad Institute Genome Sequencing Center for Infectious Disease"/>
            <person name="Wu L."/>
            <person name="Ma J."/>
        </authorList>
    </citation>
    <scope>NUCLEOTIDE SEQUENCE [LARGE SCALE GENOMIC DNA]</scope>
    <source>
        <strain evidence="2">CGMCC 4.7304</strain>
    </source>
</reference>
<accession>A0ABV9SSP4</accession>
<organism evidence="1 2">
    <name type="scientific">Streptomonospora arabica</name>
    <dbReference type="NCBI Taxonomy" id="412417"/>
    <lineage>
        <taxon>Bacteria</taxon>
        <taxon>Bacillati</taxon>
        <taxon>Actinomycetota</taxon>
        <taxon>Actinomycetes</taxon>
        <taxon>Streptosporangiales</taxon>
        <taxon>Nocardiopsidaceae</taxon>
        <taxon>Streptomonospora</taxon>
    </lineage>
</organism>
<name>A0ABV9SSP4_9ACTN</name>
<proteinExistence type="predicted"/>
<keyword evidence="2" id="KW-1185">Reference proteome</keyword>
<comment type="caution">
    <text evidence="1">The sequence shown here is derived from an EMBL/GenBank/DDBJ whole genome shotgun (WGS) entry which is preliminary data.</text>
</comment>
<dbReference type="EMBL" id="JBHSIY010000028">
    <property type="protein sequence ID" value="MFC4869336.1"/>
    <property type="molecule type" value="Genomic_DNA"/>
</dbReference>
<evidence type="ECO:0000313" key="2">
    <source>
        <dbReference type="Proteomes" id="UP001595858"/>
    </source>
</evidence>